<evidence type="ECO:0000256" key="1">
    <source>
        <dbReference type="SAM" id="MobiDB-lite"/>
    </source>
</evidence>
<keyword evidence="3" id="KW-1185">Reference proteome</keyword>
<accession>A0A9D4NCD6</accession>
<sequence>MPHSSFSAFFQFINYILLKNCYCYISCEDFKPEDSASDVAEEYDSNPSTSSDSEEEVGKVQTVLIT</sequence>
<dbReference type="AlphaFoldDB" id="A0A9D4NCD6"/>
<reference evidence="2" key="2">
    <citation type="submission" date="2020-11" db="EMBL/GenBank/DDBJ databases">
        <authorList>
            <person name="McCartney M.A."/>
            <person name="Auch B."/>
            <person name="Kono T."/>
            <person name="Mallez S."/>
            <person name="Becker A."/>
            <person name="Gohl D.M."/>
            <person name="Silverstein K.A.T."/>
            <person name="Koren S."/>
            <person name="Bechman K.B."/>
            <person name="Herman A."/>
            <person name="Abrahante J.E."/>
            <person name="Garbe J."/>
        </authorList>
    </citation>
    <scope>NUCLEOTIDE SEQUENCE</scope>
    <source>
        <strain evidence="2">Duluth1</strain>
        <tissue evidence="2">Whole animal</tissue>
    </source>
</reference>
<evidence type="ECO:0000313" key="3">
    <source>
        <dbReference type="Proteomes" id="UP000828390"/>
    </source>
</evidence>
<feature type="region of interest" description="Disordered" evidence="1">
    <location>
        <begin position="38"/>
        <end position="66"/>
    </location>
</feature>
<protein>
    <submittedName>
        <fullName evidence="2">Uncharacterized protein</fullName>
    </submittedName>
</protein>
<evidence type="ECO:0000313" key="2">
    <source>
        <dbReference type="EMBL" id="KAH3891124.1"/>
    </source>
</evidence>
<reference evidence="2" key="1">
    <citation type="journal article" date="2019" name="bioRxiv">
        <title>The Genome of the Zebra Mussel, Dreissena polymorpha: A Resource for Invasive Species Research.</title>
        <authorList>
            <person name="McCartney M.A."/>
            <person name="Auch B."/>
            <person name="Kono T."/>
            <person name="Mallez S."/>
            <person name="Zhang Y."/>
            <person name="Obille A."/>
            <person name="Becker A."/>
            <person name="Abrahante J.E."/>
            <person name="Garbe J."/>
            <person name="Badalamenti J.P."/>
            <person name="Herman A."/>
            <person name="Mangelson H."/>
            <person name="Liachko I."/>
            <person name="Sullivan S."/>
            <person name="Sone E.D."/>
            <person name="Koren S."/>
            <person name="Silverstein K.A.T."/>
            <person name="Beckman K.B."/>
            <person name="Gohl D.M."/>
        </authorList>
    </citation>
    <scope>NUCLEOTIDE SEQUENCE</scope>
    <source>
        <strain evidence="2">Duluth1</strain>
        <tissue evidence="2">Whole animal</tissue>
    </source>
</reference>
<name>A0A9D4NCD6_DREPO</name>
<dbReference type="Proteomes" id="UP000828390">
    <property type="component" value="Unassembled WGS sequence"/>
</dbReference>
<dbReference type="EMBL" id="JAIWYP010000001">
    <property type="protein sequence ID" value="KAH3891124.1"/>
    <property type="molecule type" value="Genomic_DNA"/>
</dbReference>
<proteinExistence type="predicted"/>
<comment type="caution">
    <text evidence="2">The sequence shown here is derived from an EMBL/GenBank/DDBJ whole genome shotgun (WGS) entry which is preliminary data.</text>
</comment>
<gene>
    <name evidence="2" type="ORF">DPMN_015213</name>
</gene>
<organism evidence="2 3">
    <name type="scientific">Dreissena polymorpha</name>
    <name type="common">Zebra mussel</name>
    <name type="synonym">Mytilus polymorpha</name>
    <dbReference type="NCBI Taxonomy" id="45954"/>
    <lineage>
        <taxon>Eukaryota</taxon>
        <taxon>Metazoa</taxon>
        <taxon>Spiralia</taxon>
        <taxon>Lophotrochozoa</taxon>
        <taxon>Mollusca</taxon>
        <taxon>Bivalvia</taxon>
        <taxon>Autobranchia</taxon>
        <taxon>Heteroconchia</taxon>
        <taxon>Euheterodonta</taxon>
        <taxon>Imparidentia</taxon>
        <taxon>Neoheterodontei</taxon>
        <taxon>Myida</taxon>
        <taxon>Dreissenoidea</taxon>
        <taxon>Dreissenidae</taxon>
        <taxon>Dreissena</taxon>
    </lineage>
</organism>